<reference evidence="1" key="1">
    <citation type="submission" date="2022-11" db="EMBL/GenBank/DDBJ databases">
        <title>Draft genome sequence of Sellimonas catena strain 18CBH55.</title>
        <authorList>
            <person name="Hisatomi A."/>
            <person name="Ohkuma M."/>
            <person name="Sakamoto M."/>
        </authorList>
    </citation>
    <scope>NUCLEOTIDE SEQUENCE</scope>
    <source>
        <strain evidence="1">18CBH55</strain>
    </source>
</reference>
<name>A0A9W6FIX9_9FIRM</name>
<gene>
    <name evidence="1" type="ORF">Selli2_30090</name>
</gene>
<dbReference type="Proteomes" id="UP001145094">
    <property type="component" value="Unassembled WGS sequence"/>
</dbReference>
<protein>
    <submittedName>
        <fullName evidence="1">Uncharacterized protein</fullName>
    </submittedName>
</protein>
<accession>A0A9W6FIX9</accession>
<evidence type="ECO:0000313" key="2">
    <source>
        <dbReference type="Proteomes" id="UP001145094"/>
    </source>
</evidence>
<organism evidence="1 2">
    <name type="scientific">Sellimonas catena</name>
    <dbReference type="NCBI Taxonomy" id="2994035"/>
    <lineage>
        <taxon>Bacteria</taxon>
        <taxon>Bacillati</taxon>
        <taxon>Bacillota</taxon>
        <taxon>Clostridia</taxon>
        <taxon>Lachnospirales</taxon>
        <taxon>Lachnospiraceae</taxon>
        <taxon>Sellimonas</taxon>
    </lineage>
</organism>
<evidence type="ECO:0000313" key="1">
    <source>
        <dbReference type="EMBL" id="GLG91582.1"/>
    </source>
</evidence>
<reference evidence="1" key="2">
    <citation type="submission" date="2022-11" db="EMBL/GenBank/DDBJ databases">
        <title>Draft genome sequence of Sellimonas catena strain 18CBH55.</title>
        <authorList>
            <person name="Atsushi H."/>
            <person name="Moriya O."/>
            <person name="Mitsuo S."/>
        </authorList>
    </citation>
    <scope>NUCLEOTIDE SEQUENCE</scope>
    <source>
        <strain evidence="1">18CBH55</strain>
    </source>
</reference>
<proteinExistence type="predicted"/>
<dbReference type="AlphaFoldDB" id="A0A9W6FIX9"/>
<dbReference type="EMBL" id="BSCH01000023">
    <property type="protein sequence ID" value="GLG91582.1"/>
    <property type="molecule type" value="Genomic_DNA"/>
</dbReference>
<comment type="caution">
    <text evidence="1">The sequence shown here is derived from an EMBL/GenBank/DDBJ whole genome shotgun (WGS) entry which is preliminary data.</text>
</comment>
<sequence length="57" mass="6698">MPPPERKQACKYAGFRYQPGNDRAEHLIEIINKQTLLWITTGDRSYIGDRAYIPYKI</sequence>
<reference evidence="1" key="3">
    <citation type="journal article" date="2023" name="Int. J. Syst. Evol. Microbiol.">
        <title>Sellimonas catena sp. nov., isolated from human faeces.</title>
        <authorList>
            <person name="Hisatomi A."/>
            <person name="Ohkuma M."/>
            <person name="Sakamoto M."/>
        </authorList>
    </citation>
    <scope>NUCLEOTIDE SEQUENCE</scope>
    <source>
        <strain evidence="1">18CBH55</strain>
    </source>
</reference>